<proteinExistence type="predicted"/>
<name>A0A0I9UGT2_9MYCO</name>
<dbReference type="PATRIC" id="fig|29311.18.peg.1261"/>
<protein>
    <submittedName>
        <fullName evidence="1">Uncharacterized protein</fullName>
    </submittedName>
</protein>
<accession>A0A0I9UGT2</accession>
<dbReference type="AlphaFoldDB" id="A0A0I9UGT2"/>
<dbReference type="STRING" id="1202450.B586_02720"/>
<evidence type="ECO:0000313" key="2">
    <source>
        <dbReference type="Proteomes" id="UP000036334"/>
    </source>
</evidence>
<gene>
    <name evidence="1" type="ORF">ABH38_15775</name>
</gene>
<sequence>MICGISIERPTAYSGGNTVTEGPSCAARVPIQRAITVDIDDARRTDTVAWGSATEVIDVAGQLLGGE</sequence>
<dbReference type="EMBL" id="LDPR01000014">
    <property type="protein sequence ID" value="KLO35540.1"/>
    <property type="molecule type" value="Genomic_DNA"/>
</dbReference>
<comment type="caution">
    <text evidence="1">The sequence shown here is derived from an EMBL/GenBank/DDBJ whole genome shotgun (WGS) entry which is preliminary data.</text>
</comment>
<keyword evidence="2" id="KW-1185">Reference proteome</keyword>
<evidence type="ECO:0000313" key="1">
    <source>
        <dbReference type="EMBL" id="KLO35540.1"/>
    </source>
</evidence>
<reference evidence="1 2" key="1">
    <citation type="submission" date="2015-05" db="EMBL/GenBank/DDBJ databases">
        <title>Genome sequence of Mycobacterium haemophilum.</title>
        <authorList>
            <person name="Greninger A.L."/>
            <person name="Cunningham G."/>
            <person name="Miller S."/>
        </authorList>
    </citation>
    <scope>NUCLEOTIDE SEQUENCE [LARGE SCALE GENOMIC DNA]</scope>
    <source>
        <strain evidence="2">UC1</strain>
    </source>
</reference>
<organism evidence="1 2">
    <name type="scientific">Mycobacterium haemophilum</name>
    <dbReference type="NCBI Taxonomy" id="29311"/>
    <lineage>
        <taxon>Bacteria</taxon>
        <taxon>Bacillati</taxon>
        <taxon>Actinomycetota</taxon>
        <taxon>Actinomycetes</taxon>
        <taxon>Mycobacteriales</taxon>
        <taxon>Mycobacteriaceae</taxon>
        <taxon>Mycobacterium</taxon>
    </lineage>
</organism>
<dbReference type="Proteomes" id="UP000036334">
    <property type="component" value="Unassembled WGS sequence"/>
</dbReference>